<name>A0ABV6H528_9ACTN</name>
<dbReference type="EMBL" id="JBHLWV010000012">
    <property type="protein sequence ID" value="MFC0313985.1"/>
    <property type="molecule type" value="Genomic_DNA"/>
</dbReference>
<proteinExistence type="predicted"/>
<reference evidence="2 3" key="1">
    <citation type="submission" date="2024-09" db="EMBL/GenBank/DDBJ databases">
        <authorList>
            <person name="Sun Q."/>
            <person name="Mori K."/>
        </authorList>
    </citation>
    <scope>NUCLEOTIDE SEQUENCE [LARGE SCALE GENOMIC DNA]</scope>
    <source>
        <strain evidence="2 3">CCM 7957</strain>
    </source>
</reference>
<evidence type="ECO:0000313" key="2">
    <source>
        <dbReference type="EMBL" id="MFC0313985.1"/>
    </source>
</evidence>
<keyword evidence="1" id="KW-0812">Transmembrane</keyword>
<keyword evidence="1" id="KW-0472">Membrane</keyword>
<gene>
    <name evidence="2" type="ORF">ACFFJD_03835</name>
</gene>
<accession>A0ABV6H528</accession>
<keyword evidence="3" id="KW-1185">Reference proteome</keyword>
<keyword evidence="1" id="KW-1133">Transmembrane helix</keyword>
<sequence>MTSDVRIDLTPIVREVNRVGQQLDMAVSAVSADIGSLQQDMASTRGDILELRALFEEFIVQAERTAAVQRSETVLGNLEAELDREYGHYKAVRRTSVGTLQAFDIGNVTNRTVQQVSEELMIQTPRYWLAPALVGLAAWSRDDAELAEKSIAAAFDRDPAKTGLFFALVLRRQGRSEAATRWLRHYLGSLDPRMLTREFAVILEATGQDAFGAHGRELVAAQLLEWNEQLRSDPAVTAKQVDEWVEEMRIHRGTLDNKLYPNLAALSPQWTAFKDLLEGASANRNVIAKYQAVRGAHVALTADTSDRLDEILEMLVTEFDEEELPYAREVLFHRAVIEHNGDVTRARETADAETTALDESLDLVTLQTQIALRPELLAVSTGTQQIAVGIGREDFVKAIAVYSGGYRRNYLDAVDLVFGPQHSTFAANLGFPGWQVNTNTPQGEGEQSLVNTWGAAMQAYLERVRFKPITAVIPALIAVVLTFIGFLVGVGAGLVMLLLGGGGAAGYVWWKKREADKLYNEAVRTRDQAIAFSVDMYRAAIAEFVDAKLAYREEDQQVQSLTDLIKSWPTTVGHRAEAVGA</sequence>
<dbReference type="Proteomes" id="UP001589783">
    <property type="component" value="Unassembled WGS sequence"/>
</dbReference>
<evidence type="ECO:0000256" key="1">
    <source>
        <dbReference type="SAM" id="Phobius"/>
    </source>
</evidence>
<evidence type="ECO:0000313" key="3">
    <source>
        <dbReference type="Proteomes" id="UP001589783"/>
    </source>
</evidence>
<dbReference type="RefSeq" id="WP_382361195.1">
    <property type="nucleotide sequence ID" value="NZ_JBHLWV010000012.1"/>
</dbReference>
<protein>
    <submittedName>
        <fullName evidence="2">Uncharacterized protein</fullName>
    </submittedName>
</protein>
<organism evidence="2 3">
    <name type="scientific">Gordonia phosphorivorans</name>
    <dbReference type="NCBI Taxonomy" id="1056982"/>
    <lineage>
        <taxon>Bacteria</taxon>
        <taxon>Bacillati</taxon>
        <taxon>Actinomycetota</taxon>
        <taxon>Actinomycetes</taxon>
        <taxon>Mycobacteriales</taxon>
        <taxon>Gordoniaceae</taxon>
        <taxon>Gordonia</taxon>
    </lineage>
</organism>
<comment type="caution">
    <text evidence="2">The sequence shown here is derived from an EMBL/GenBank/DDBJ whole genome shotgun (WGS) entry which is preliminary data.</text>
</comment>
<feature type="transmembrane region" description="Helical" evidence="1">
    <location>
        <begin position="469"/>
        <end position="488"/>
    </location>
</feature>